<evidence type="ECO:0000256" key="8">
    <source>
        <dbReference type="SAM" id="MobiDB-lite"/>
    </source>
</evidence>
<keyword evidence="7 9" id="KW-0472">Membrane</keyword>
<keyword evidence="11" id="KW-1185">Reference proteome</keyword>
<keyword evidence="6" id="KW-0443">Lipid metabolism</keyword>
<dbReference type="GO" id="GO:0010945">
    <property type="term" value="F:coenzyme A diphosphatase activity"/>
    <property type="evidence" value="ECO:0007669"/>
    <property type="project" value="InterPro"/>
</dbReference>
<evidence type="ECO:0000256" key="7">
    <source>
        <dbReference type="ARBA" id="ARBA00023136"/>
    </source>
</evidence>
<organism evidence="10">
    <name type="scientific">Notodromas monacha</name>
    <dbReference type="NCBI Taxonomy" id="399045"/>
    <lineage>
        <taxon>Eukaryota</taxon>
        <taxon>Metazoa</taxon>
        <taxon>Ecdysozoa</taxon>
        <taxon>Arthropoda</taxon>
        <taxon>Crustacea</taxon>
        <taxon>Oligostraca</taxon>
        <taxon>Ostracoda</taxon>
        <taxon>Podocopa</taxon>
        <taxon>Podocopida</taxon>
        <taxon>Cypridocopina</taxon>
        <taxon>Cypridoidea</taxon>
        <taxon>Cyprididae</taxon>
        <taxon>Notodromas</taxon>
    </lineage>
</organism>
<proteinExistence type="predicted"/>
<dbReference type="GO" id="GO:0019915">
    <property type="term" value="P:lipid storage"/>
    <property type="evidence" value="ECO:0007669"/>
    <property type="project" value="InterPro"/>
</dbReference>
<evidence type="ECO:0000256" key="9">
    <source>
        <dbReference type="SAM" id="Phobius"/>
    </source>
</evidence>
<feature type="transmembrane region" description="Helical" evidence="9">
    <location>
        <begin position="490"/>
        <end position="513"/>
    </location>
</feature>
<evidence type="ECO:0000256" key="4">
    <source>
        <dbReference type="ARBA" id="ARBA00022824"/>
    </source>
</evidence>
<feature type="transmembrane region" description="Helical" evidence="9">
    <location>
        <begin position="347"/>
        <end position="370"/>
    </location>
</feature>
<dbReference type="PANTHER" id="PTHR23129">
    <property type="entry name" value="ACYL-COENZYME A DIPHOSPHATASE FITM2"/>
    <property type="match status" value="1"/>
</dbReference>
<keyword evidence="5 9" id="KW-1133">Transmembrane helix</keyword>
<dbReference type="Gene3D" id="2.30.29.30">
    <property type="entry name" value="Pleckstrin-homology domain (PH domain)/Phosphotyrosine-binding domain (PTB)"/>
    <property type="match status" value="1"/>
</dbReference>
<protein>
    <submittedName>
        <fullName evidence="10">Uncharacterized protein</fullName>
    </submittedName>
</protein>
<comment type="subcellular location">
    <subcellularLocation>
        <location evidence="1">Endoplasmic reticulum membrane</location>
        <topology evidence="1">Multi-pass membrane protein</topology>
    </subcellularLocation>
</comment>
<evidence type="ECO:0000313" key="10">
    <source>
        <dbReference type="EMBL" id="CAD7274005.1"/>
    </source>
</evidence>
<dbReference type="GO" id="GO:0008654">
    <property type="term" value="P:phospholipid biosynthetic process"/>
    <property type="evidence" value="ECO:0007669"/>
    <property type="project" value="TreeGrafter"/>
</dbReference>
<evidence type="ECO:0000256" key="6">
    <source>
        <dbReference type="ARBA" id="ARBA00023098"/>
    </source>
</evidence>
<accession>A0A7R9BEY9</accession>
<dbReference type="GO" id="GO:0005789">
    <property type="term" value="C:endoplasmic reticulum membrane"/>
    <property type="evidence" value="ECO:0007669"/>
    <property type="project" value="UniProtKB-SubCell"/>
</dbReference>
<dbReference type="AlphaFoldDB" id="A0A7R9BEY9"/>
<evidence type="ECO:0000313" key="11">
    <source>
        <dbReference type="Proteomes" id="UP000678499"/>
    </source>
</evidence>
<dbReference type="Proteomes" id="UP000678499">
    <property type="component" value="Unassembled WGS sequence"/>
</dbReference>
<evidence type="ECO:0000256" key="3">
    <source>
        <dbReference type="ARBA" id="ARBA00022801"/>
    </source>
</evidence>
<dbReference type="GO" id="GO:0034389">
    <property type="term" value="P:lipid droplet organization"/>
    <property type="evidence" value="ECO:0007669"/>
    <property type="project" value="TreeGrafter"/>
</dbReference>
<dbReference type="InterPro" id="IPR019388">
    <property type="entry name" value="FIT"/>
</dbReference>
<name>A0A7R9BEY9_9CRUS</name>
<feature type="region of interest" description="Disordered" evidence="8">
    <location>
        <begin position="564"/>
        <end position="590"/>
    </location>
</feature>
<reference evidence="10" key="1">
    <citation type="submission" date="2020-11" db="EMBL/GenBank/DDBJ databases">
        <authorList>
            <person name="Tran Van P."/>
        </authorList>
    </citation>
    <scope>NUCLEOTIDE SEQUENCE</scope>
</reference>
<feature type="transmembrane region" description="Helical" evidence="9">
    <location>
        <begin position="520"/>
        <end position="540"/>
    </location>
</feature>
<feature type="transmembrane region" description="Helical" evidence="9">
    <location>
        <begin position="382"/>
        <end position="400"/>
    </location>
</feature>
<gene>
    <name evidence="10" type="ORF">NMOB1V02_LOCUS1865</name>
</gene>
<feature type="transmembrane region" description="Helical" evidence="9">
    <location>
        <begin position="316"/>
        <end position="335"/>
    </location>
</feature>
<dbReference type="InterPro" id="IPR011993">
    <property type="entry name" value="PH-like_dom_sf"/>
</dbReference>
<dbReference type="OrthoDB" id="5579088at2759"/>
<dbReference type="PANTHER" id="PTHR23129:SF0">
    <property type="entry name" value="ACYL-COENZYME A DIPHOSPHATASE FITM2"/>
    <property type="match status" value="1"/>
</dbReference>
<evidence type="ECO:0000256" key="2">
    <source>
        <dbReference type="ARBA" id="ARBA00022692"/>
    </source>
</evidence>
<keyword evidence="2 9" id="KW-0812">Transmembrane</keyword>
<dbReference type="EMBL" id="CAJPEX010000195">
    <property type="protein sequence ID" value="CAG0914157.1"/>
    <property type="molecule type" value="Genomic_DNA"/>
</dbReference>
<keyword evidence="3" id="KW-0378">Hydrolase</keyword>
<dbReference type="EMBL" id="OA882232">
    <property type="protein sequence ID" value="CAD7274005.1"/>
    <property type="molecule type" value="Genomic_DNA"/>
</dbReference>
<evidence type="ECO:0000256" key="5">
    <source>
        <dbReference type="ARBA" id="ARBA00022989"/>
    </source>
</evidence>
<keyword evidence="4" id="KW-0256">Endoplasmic reticulum</keyword>
<sequence length="590" mass="66019">MEILKAIRNRSKSGSVSQPPERLLESWEEDDEAIREGVPFFVKYLGSVLVNCPFGDEVSSDAVKNVVCMAKASGKQKLERVEVTAEAIALTVAKAFNLAFEIWEASRSSNHSKSKVEDHEEKSTEGISEKQDSLEGILDFGLGSRGEAVTKLQATASKCDLISWSSVAAFDDDVTTLHKNFSRIADTPRHPLREAKDITRKVSAVNLKRLAAAEPLAGRAESPTLQDDDVFYNRERHDSANLTINSPTSVKRRSSFNHQRHHHNNQAGLKFASSPGASNTRGMRPLPEPVPMKDLIQMLVVVACKKVIFLDVRIRICIYLAFTFLLSIFADAAPFPKTYFSDSKNGLNYLFTSFGWGWTLLTTGALVWVVEIVRHCGDTRKVVTFHLTRLVVATLMWWAWTTAFVVLEKSTGSCLVGGAAQVGFGKRSCRDSGGRWRSKEDYFRLNQSVAVITGKPENQSDDETYLKDLTPMQFETLKHYYFKFAVAARAAFFVMTLLSLTHDVLLLATLIYFHVMTEKLLAAAIAICMWFVLYRIWFVIAPFPLQPGAGGCFKFDVKHKGKTVPRKRDEGRTGRRASLITPDDDGELRR</sequence>
<dbReference type="SUPFAM" id="SSF50729">
    <property type="entry name" value="PH domain-like"/>
    <property type="match status" value="1"/>
</dbReference>
<evidence type="ECO:0000256" key="1">
    <source>
        <dbReference type="ARBA" id="ARBA00004477"/>
    </source>
</evidence>